<evidence type="ECO:0000256" key="9">
    <source>
        <dbReference type="SAM" id="SignalP"/>
    </source>
</evidence>
<keyword evidence="6" id="KW-0862">Zinc</keyword>
<feature type="domain" description="Peptidase M16 C-terminal" evidence="11">
    <location>
        <begin position="205"/>
        <end position="385"/>
    </location>
</feature>
<dbReference type="Pfam" id="PF00675">
    <property type="entry name" value="Peptidase_M16"/>
    <property type="match status" value="1"/>
</dbReference>
<comment type="caution">
    <text evidence="12">The sequence shown here is derived from an EMBL/GenBank/DDBJ whole genome shotgun (WGS) entry which is preliminary data.</text>
</comment>
<dbReference type="PROSITE" id="PS00143">
    <property type="entry name" value="INSULINASE"/>
    <property type="match status" value="1"/>
</dbReference>
<evidence type="ECO:0000256" key="1">
    <source>
        <dbReference type="ARBA" id="ARBA00001947"/>
    </source>
</evidence>
<accession>A0A495J708</accession>
<keyword evidence="3 12" id="KW-0645">Protease</keyword>
<dbReference type="InterPro" id="IPR011249">
    <property type="entry name" value="Metalloenz_LuxS/M16"/>
</dbReference>
<feature type="chain" id="PRO_5019758584" evidence="9">
    <location>
        <begin position="23"/>
        <end position="942"/>
    </location>
</feature>
<evidence type="ECO:0000256" key="4">
    <source>
        <dbReference type="ARBA" id="ARBA00022723"/>
    </source>
</evidence>
<evidence type="ECO:0000259" key="11">
    <source>
        <dbReference type="Pfam" id="PF05193"/>
    </source>
</evidence>
<dbReference type="OrthoDB" id="9811314at2"/>
<feature type="signal peptide" evidence="9">
    <location>
        <begin position="1"/>
        <end position="22"/>
    </location>
</feature>
<keyword evidence="7" id="KW-0482">Metalloprotease</keyword>
<evidence type="ECO:0000256" key="8">
    <source>
        <dbReference type="RuleBase" id="RU004447"/>
    </source>
</evidence>
<dbReference type="InterPro" id="IPR001431">
    <property type="entry name" value="Pept_M16_Zn_BS"/>
</dbReference>
<dbReference type="Pfam" id="PF05193">
    <property type="entry name" value="Peptidase_M16_C"/>
    <property type="match status" value="2"/>
</dbReference>
<dbReference type="AlphaFoldDB" id="A0A495J708"/>
<sequence>MQIKNICLAIAGTLVLAANALAQQKPLPLDVAVRTGKLPNGFTYYIRHNEEPKNRVVFYLANKVGSILETDEQQGLAHFMEHMSFNGTTHFPKNELINYLQKSGVRFGADLNAYTSFDETVYQLPLPTDKPDVLQNGIQIMRDWAQEATLDPVEIDKERGVVLEEKRLGKGAQERMRRQYFPMLLNQSRYASRIPIGTEEVLKSFKPETIRDYYHTWYRPDLQALIVVGDIDVNQMEQTIKAKFGDLKNPAAEKERVKYTIPLTGQNHFQSVSDPEMTSIVAEVIIKHKATGLSTASDYKASMINSLFNSMLGARYAELLRQADPPYIQGGADIDDFLGGLDNFSASVVVKPQGMEKGLKAVWRETERVKRFGFTATELDRAKQSYLSRMESALKEKNKTESESYVKEYLAYFLKNEAAPGIDAEYELVKAALPQITLADLAKTAQQYIRNDNRDILLMAPEKDKAGLPDEATVNGWLKAVEAEDLKPYNDEVSTLALLAKQPTPGKIVNQVKDAGLGITTLTLSNGIKVVLKPTDFKNNEIMFGSFSPGGTSLYPDADYQSAANTGIIPSFGAGNYNTTELSKFLSGKQVAVQPYISERGQGVSGGAIPQDLETALQLCYAYLTEPRKDANQFQSIIQRSKASLANRGSDPNSVFKDSVSSFLGNYNIRRTPPTLAKLDAINLDKAYQIYKERFANAAGTTFVFVGSIDVETIKPLLEKYIASLPVTGAAQAAKDLGIHPPEGRFQKNVYKGTEQKATVQLFFTGNFAYSANEKQQLDALKETLEFRLLERLREDEGGVYTPGAYANVAKLPSARYNFIIAFGCAPQNVDKLIASALDEVEKLKTQGPPQVNVDKYKAEELRSRETNFKTNKFWLSYLSGQLQNNDPLTELDSYNNNLQAITPESLKQTAQKYLSGKNYIRFVLLPENNSSTTTPANPGGK</sequence>
<keyword evidence="9" id="KW-0732">Signal</keyword>
<name>A0A495J708_9SPHI</name>
<dbReference type="GO" id="GO:0006508">
    <property type="term" value="P:proteolysis"/>
    <property type="evidence" value="ECO:0007669"/>
    <property type="project" value="UniProtKB-KW"/>
</dbReference>
<feature type="domain" description="Peptidase M16 C-terminal" evidence="11">
    <location>
        <begin position="682"/>
        <end position="859"/>
    </location>
</feature>
<evidence type="ECO:0000256" key="3">
    <source>
        <dbReference type="ARBA" id="ARBA00022670"/>
    </source>
</evidence>
<dbReference type="PANTHER" id="PTHR43690:SF34">
    <property type="entry name" value="ZINC PROTEASE PQQL-LIKE"/>
    <property type="match status" value="1"/>
</dbReference>
<dbReference type="SUPFAM" id="SSF63411">
    <property type="entry name" value="LuxS/MPP-like metallohydrolase"/>
    <property type="match status" value="4"/>
</dbReference>
<proteinExistence type="inferred from homology"/>
<evidence type="ECO:0000259" key="10">
    <source>
        <dbReference type="Pfam" id="PF00675"/>
    </source>
</evidence>
<dbReference type="Gene3D" id="3.30.830.10">
    <property type="entry name" value="Metalloenzyme, LuxS/M16 peptidase-like"/>
    <property type="match status" value="4"/>
</dbReference>
<evidence type="ECO:0000256" key="5">
    <source>
        <dbReference type="ARBA" id="ARBA00022801"/>
    </source>
</evidence>
<organism evidence="12 13">
    <name type="scientific">Mucilaginibacter gracilis</name>
    <dbReference type="NCBI Taxonomy" id="423350"/>
    <lineage>
        <taxon>Bacteria</taxon>
        <taxon>Pseudomonadati</taxon>
        <taxon>Bacteroidota</taxon>
        <taxon>Sphingobacteriia</taxon>
        <taxon>Sphingobacteriales</taxon>
        <taxon>Sphingobacteriaceae</taxon>
        <taxon>Mucilaginibacter</taxon>
    </lineage>
</organism>
<comment type="similarity">
    <text evidence="2 8">Belongs to the peptidase M16 family.</text>
</comment>
<dbReference type="InterPro" id="IPR011765">
    <property type="entry name" value="Pept_M16_N"/>
</dbReference>
<dbReference type="GO" id="GO:0004222">
    <property type="term" value="F:metalloendopeptidase activity"/>
    <property type="evidence" value="ECO:0007669"/>
    <property type="project" value="InterPro"/>
</dbReference>
<dbReference type="RefSeq" id="WP_121200630.1">
    <property type="nucleotide sequence ID" value="NZ_RBKU01000001.1"/>
</dbReference>
<dbReference type="InterPro" id="IPR007863">
    <property type="entry name" value="Peptidase_M16_C"/>
</dbReference>
<gene>
    <name evidence="12" type="ORF">BDD43_5027</name>
</gene>
<protein>
    <submittedName>
        <fullName evidence="12">Zinc protease</fullName>
    </submittedName>
</protein>
<reference evidence="12 13" key="1">
    <citation type="submission" date="2018-10" db="EMBL/GenBank/DDBJ databases">
        <title>Genomic Encyclopedia of Archaeal and Bacterial Type Strains, Phase II (KMG-II): from individual species to whole genera.</title>
        <authorList>
            <person name="Goeker M."/>
        </authorList>
    </citation>
    <scope>NUCLEOTIDE SEQUENCE [LARGE SCALE GENOMIC DNA]</scope>
    <source>
        <strain evidence="12 13">DSM 18602</strain>
    </source>
</reference>
<dbReference type="GO" id="GO:0046872">
    <property type="term" value="F:metal ion binding"/>
    <property type="evidence" value="ECO:0007669"/>
    <property type="project" value="UniProtKB-KW"/>
</dbReference>
<keyword evidence="13" id="KW-1185">Reference proteome</keyword>
<evidence type="ECO:0000256" key="2">
    <source>
        <dbReference type="ARBA" id="ARBA00007261"/>
    </source>
</evidence>
<evidence type="ECO:0000256" key="6">
    <source>
        <dbReference type="ARBA" id="ARBA00022833"/>
    </source>
</evidence>
<keyword evidence="5" id="KW-0378">Hydrolase</keyword>
<dbReference type="PANTHER" id="PTHR43690">
    <property type="entry name" value="NARDILYSIN"/>
    <property type="match status" value="1"/>
</dbReference>
<dbReference type="InterPro" id="IPR050626">
    <property type="entry name" value="Peptidase_M16"/>
</dbReference>
<feature type="domain" description="Peptidase M16 N-terminal" evidence="10">
    <location>
        <begin position="49"/>
        <end position="165"/>
    </location>
</feature>
<keyword evidence="4" id="KW-0479">Metal-binding</keyword>
<comment type="cofactor">
    <cofactor evidence="1">
        <name>Zn(2+)</name>
        <dbReference type="ChEBI" id="CHEBI:29105"/>
    </cofactor>
</comment>
<evidence type="ECO:0000313" key="13">
    <source>
        <dbReference type="Proteomes" id="UP000268007"/>
    </source>
</evidence>
<evidence type="ECO:0000313" key="12">
    <source>
        <dbReference type="EMBL" id="RKR84775.1"/>
    </source>
</evidence>
<dbReference type="Proteomes" id="UP000268007">
    <property type="component" value="Unassembled WGS sequence"/>
</dbReference>
<evidence type="ECO:0000256" key="7">
    <source>
        <dbReference type="ARBA" id="ARBA00023049"/>
    </source>
</evidence>
<dbReference type="EMBL" id="RBKU01000001">
    <property type="protein sequence ID" value="RKR84775.1"/>
    <property type="molecule type" value="Genomic_DNA"/>
</dbReference>